<keyword evidence="5 7" id="KW-0717">Septation</keyword>
<dbReference type="EMBL" id="SAVA01000002">
    <property type="protein sequence ID" value="RWR53699.1"/>
    <property type="molecule type" value="Genomic_DNA"/>
</dbReference>
<evidence type="ECO:0000256" key="3">
    <source>
        <dbReference type="ARBA" id="ARBA00022741"/>
    </source>
</evidence>
<dbReference type="GO" id="GO:0043093">
    <property type="term" value="P:FtsZ-dependent cytokinesis"/>
    <property type="evidence" value="ECO:0007669"/>
    <property type="project" value="UniProtKB-UniRule"/>
</dbReference>
<dbReference type="CDD" id="cd02201">
    <property type="entry name" value="FtsZ_type1"/>
    <property type="match status" value="1"/>
</dbReference>
<accession>A0A3S4MJ35</accession>
<evidence type="ECO:0000256" key="2">
    <source>
        <dbReference type="ARBA" id="ARBA00022490"/>
    </source>
</evidence>
<dbReference type="GO" id="GO:0051258">
    <property type="term" value="P:protein polymerization"/>
    <property type="evidence" value="ECO:0007669"/>
    <property type="project" value="UniProtKB-UniRule"/>
</dbReference>
<evidence type="ECO:0000259" key="10">
    <source>
        <dbReference type="SMART" id="SM00865"/>
    </source>
</evidence>
<name>A0A3S4MJ35_9RHOB</name>
<feature type="compositionally biased region" description="Low complexity" evidence="8">
    <location>
        <begin position="486"/>
        <end position="511"/>
    </location>
</feature>
<dbReference type="InterPro" id="IPR036525">
    <property type="entry name" value="Tubulin/FtsZ_GTPase_sf"/>
</dbReference>
<keyword evidence="4 5" id="KW-0342">GTP-binding</keyword>
<dbReference type="SUPFAM" id="SSF55307">
    <property type="entry name" value="Tubulin C-terminal domain-like"/>
    <property type="match status" value="1"/>
</dbReference>
<evidence type="ECO:0000256" key="1">
    <source>
        <dbReference type="ARBA" id="ARBA00009690"/>
    </source>
</evidence>
<comment type="subunit">
    <text evidence="5">Homodimer. Polymerizes to form a dynamic ring structure in a strictly GTP-dependent manner. Interacts directly with several other division proteins.</text>
</comment>
<feature type="binding site" evidence="5">
    <location>
        <position position="190"/>
    </location>
    <ligand>
        <name>GTP</name>
        <dbReference type="ChEBI" id="CHEBI:37565"/>
    </ligand>
</feature>
<dbReference type="NCBIfam" id="TIGR00065">
    <property type="entry name" value="ftsZ"/>
    <property type="match status" value="1"/>
</dbReference>
<dbReference type="HAMAP" id="MF_00909">
    <property type="entry name" value="FtsZ"/>
    <property type="match status" value="1"/>
</dbReference>
<dbReference type="InterPro" id="IPR037103">
    <property type="entry name" value="Tubulin/FtsZ-like_C"/>
</dbReference>
<feature type="compositionally biased region" description="Low complexity" evidence="8">
    <location>
        <begin position="346"/>
        <end position="367"/>
    </location>
</feature>
<evidence type="ECO:0000256" key="4">
    <source>
        <dbReference type="ARBA" id="ARBA00023134"/>
    </source>
</evidence>
<dbReference type="InterPro" id="IPR003008">
    <property type="entry name" value="Tubulin_FtsZ_GTPase"/>
</dbReference>
<feature type="binding site" evidence="5">
    <location>
        <position position="146"/>
    </location>
    <ligand>
        <name>GTP</name>
        <dbReference type="ChEBI" id="CHEBI:37565"/>
    </ligand>
</feature>
<reference evidence="11 12" key="1">
    <citation type="submission" date="2019-01" db="EMBL/GenBank/DDBJ databases">
        <title>Sinorhodobacter populi sp. nov. isolated from the symptomatic bark tissue of Populus euramericana canker.</title>
        <authorList>
            <person name="Xu G."/>
        </authorList>
    </citation>
    <scope>NUCLEOTIDE SEQUENCE [LARGE SCALE GENOMIC DNA]</scope>
    <source>
        <strain evidence="11 12">CGMCC 1.12963</strain>
    </source>
</reference>
<dbReference type="SUPFAM" id="SSF52490">
    <property type="entry name" value="Tubulin nucleotide-binding domain-like"/>
    <property type="match status" value="1"/>
</dbReference>
<reference evidence="12" key="2">
    <citation type="submission" date="2019-01" db="EMBL/GenBank/DDBJ databases">
        <title>Sinorhodobacter populi sp. nov. isolated from the symptomatic bark tissue of Populus euramericana canker.</title>
        <authorList>
            <person name="Li Y."/>
        </authorList>
    </citation>
    <scope>NUCLEOTIDE SEQUENCE [LARGE SCALE GENOMIC DNA]</scope>
    <source>
        <strain evidence="12">CGMCC 1.12963</strain>
    </source>
</reference>
<feature type="domain" description="Tubulin/FtsZ 2-layer sandwich" evidence="10">
    <location>
        <begin position="210"/>
        <end position="328"/>
    </location>
</feature>
<dbReference type="PROSITE" id="PS01134">
    <property type="entry name" value="FTSZ_1"/>
    <property type="match status" value="1"/>
</dbReference>
<evidence type="ECO:0000256" key="6">
    <source>
        <dbReference type="NCBIfam" id="TIGR00065"/>
    </source>
</evidence>
<dbReference type="FunFam" id="3.40.50.1440:FF:000001">
    <property type="entry name" value="Cell division protein FtsZ"/>
    <property type="match status" value="1"/>
</dbReference>
<keyword evidence="5 7" id="KW-0131">Cell cycle</keyword>
<dbReference type="PANTHER" id="PTHR30314:SF3">
    <property type="entry name" value="MITOCHONDRIAL DIVISION PROTEIN FSZA"/>
    <property type="match status" value="1"/>
</dbReference>
<dbReference type="SMART" id="SM00864">
    <property type="entry name" value="Tubulin"/>
    <property type="match status" value="1"/>
</dbReference>
<comment type="similarity">
    <text evidence="1 5 7">Belongs to the FtsZ family.</text>
</comment>
<evidence type="ECO:0000256" key="7">
    <source>
        <dbReference type="RuleBase" id="RU000631"/>
    </source>
</evidence>
<dbReference type="InterPro" id="IPR045061">
    <property type="entry name" value="FtsZ/CetZ"/>
</dbReference>
<dbReference type="Gene3D" id="3.30.1330.20">
    <property type="entry name" value="Tubulin/FtsZ, C-terminal domain"/>
    <property type="match status" value="1"/>
</dbReference>
<keyword evidence="5 7" id="KW-0132">Cell division</keyword>
<dbReference type="SMART" id="SM00865">
    <property type="entry name" value="Tubulin_C"/>
    <property type="match status" value="1"/>
</dbReference>
<dbReference type="PRINTS" id="PR00423">
    <property type="entry name" value="CELLDVISFTSZ"/>
</dbReference>
<feature type="region of interest" description="Disordered" evidence="8">
    <location>
        <begin position="337"/>
        <end position="471"/>
    </location>
</feature>
<dbReference type="PROSITE" id="PS01135">
    <property type="entry name" value="FTSZ_2"/>
    <property type="match status" value="1"/>
</dbReference>
<dbReference type="GO" id="GO:0003924">
    <property type="term" value="F:GTPase activity"/>
    <property type="evidence" value="ECO:0007669"/>
    <property type="project" value="UniProtKB-UniRule"/>
</dbReference>
<dbReference type="PANTHER" id="PTHR30314">
    <property type="entry name" value="CELL DIVISION PROTEIN FTSZ-RELATED"/>
    <property type="match status" value="1"/>
</dbReference>
<feature type="binding site" evidence="5">
    <location>
        <position position="142"/>
    </location>
    <ligand>
        <name>GTP</name>
        <dbReference type="ChEBI" id="CHEBI:37565"/>
    </ligand>
</feature>
<feature type="binding site" evidence="5">
    <location>
        <begin position="24"/>
        <end position="28"/>
    </location>
    <ligand>
        <name>GTP</name>
        <dbReference type="ChEBI" id="CHEBI:37565"/>
    </ligand>
</feature>
<dbReference type="RefSeq" id="WP_128154897.1">
    <property type="nucleotide sequence ID" value="NZ_JBHSOM010000027.1"/>
</dbReference>
<dbReference type="Pfam" id="PF00091">
    <property type="entry name" value="Tubulin"/>
    <property type="match status" value="1"/>
</dbReference>
<dbReference type="GO" id="GO:0032153">
    <property type="term" value="C:cell division site"/>
    <property type="evidence" value="ECO:0007669"/>
    <property type="project" value="UniProtKB-UniRule"/>
</dbReference>
<dbReference type="InterPro" id="IPR020805">
    <property type="entry name" value="Cell_div_FtsZ_CS"/>
</dbReference>
<evidence type="ECO:0000259" key="9">
    <source>
        <dbReference type="SMART" id="SM00864"/>
    </source>
</evidence>
<dbReference type="AlphaFoldDB" id="A0A3S4MJ35"/>
<dbReference type="GO" id="GO:0005525">
    <property type="term" value="F:GTP binding"/>
    <property type="evidence" value="ECO:0007669"/>
    <property type="project" value="UniProtKB-UniRule"/>
</dbReference>
<feature type="domain" description="Tubulin/FtsZ GTPase" evidence="9">
    <location>
        <begin position="16"/>
        <end position="208"/>
    </location>
</feature>
<comment type="caution">
    <text evidence="11">The sequence shown here is derived from an EMBL/GenBank/DDBJ whole genome shotgun (WGS) entry which is preliminary data.</text>
</comment>
<dbReference type="InterPro" id="IPR000158">
    <property type="entry name" value="Cell_div_FtsZ"/>
</dbReference>
<dbReference type="GO" id="GO:0005737">
    <property type="term" value="C:cytoplasm"/>
    <property type="evidence" value="ECO:0007669"/>
    <property type="project" value="UniProtKB-SubCell"/>
</dbReference>
<feature type="region of interest" description="Disordered" evidence="8">
    <location>
        <begin position="485"/>
        <end position="535"/>
    </location>
</feature>
<gene>
    <name evidence="5 11" type="primary">ftsZ</name>
    <name evidence="11" type="ORF">EOW66_03465</name>
</gene>
<dbReference type="InterPro" id="IPR008280">
    <property type="entry name" value="Tub_FtsZ_C"/>
</dbReference>
<organism evidence="11 12">
    <name type="scientific">Paenirhodobacter huangdaonensis</name>
    <dbReference type="NCBI Taxonomy" id="2501515"/>
    <lineage>
        <taxon>Bacteria</taxon>
        <taxon>Pseudomonadati</taxon>
        <taxon>Pseudomonadota</taxon>
        <taxon>Alphaproteobacteria</taxon>
        <taxon>Rhodobacterales</taxon>
        <taxon>Rhodobacter group</taxon>
        <taxon>Paenirhodobacter</taxon>
    </lineage>
</organism>
<evidence type="ECO:0000313" key="12">
    <source>
        <dbReference type="Proteomes" id="UP000288071"/>
    </source>
</evidence>
<evidence type="ECO:0000256" key="5">
    <source>
        <dbReference type="HAMAP-Rule" id="MF_00909"/>
    </source>
</evidence>
<dbReference type="InterPro" id="IPR024757">
    <property type="entry name" value="FtsZ_C"/>
</dbReference>
<sequence length="535" mass="56244">MTLNLMMSDHEDLKPRITVFGVGGAGGNAVNNMIEKQLDGVEFVVANTDAQALQQSRSQARVQMGLKATEGLGAGARPSVGAAAAEESIEAIVDHLAGAHMCFITAGMGGGTGTGAAPIIAQAARELGVLTVGVVTKPFQFEGAKRMRQAEQGIEALQKVVDTLIIIPNQNLFRLANERTTFTEAFAMADDVLYQGVKGISDLMVRPGLINLDFADVRSVMDEMGKAMMGTGDASGDDRAIQAAEKAIANPLLDEISLKGAKGVLINITGGYDLTLFELDEAANRIREEVDPDANIIVGSTLDPDMEGMMRVSVVATGIDAAPAAVEVPVPRRTMAEPLKSGHNEPAAAPAAAAHHVAPQPAPQAAPERNLFDAPAAPAPQPATREVSDELPPPAYQPRAAAAPARELHVEEDAGSFVAPRPRAPGTPSPEALARLQAAVNKAPSQPGQARPAAPQMGAGRAPMPQPAAEKPRFGINSLINRMTGHAAEPQAPQHAPQPQQAYRPAAPQRPSYEEEAEHDQDRIEIPAFLRRQAN</sequence>
<protein>
    <recommendedName>
        <fullName evidence="5 6">Cell division protein FtsZ</fullName>
    </recommendedName>
</protein>
<comment type="function">
    <text evidence="5 7">Essential cell division protein that forms a contractile ring structure (Z ring) at the future cell division site. The regulation of the ring assembly controls the timing and the location of cell division. One of the functions of the FtsZ ring is to recruit other cell division proteins to the septum to produce a new cell wall between the dividing cells. Binds GTP and shows GTPase activity.</text>
</comment>
<feature type="binding site" evidence="5">
    <location>
        <begin position="111"/>
        <end position="113"/>
    </location>
    <ligand>
        <name>GTP</name>
        <dbReference type="ChEBI" id="CHEBI:37565"/>
    </ligand>
</feature>
<keyword evidence="2 5" id="KW-0963">Cytoplasm</keyword>
<keyword evidence="3 5" id="KW-0547">Nucleotide-binding</keyword>
<keyword evidence="12" id="KW-1185">Reference proteome</keyword>
<evidence type="ECO:0000313" key="11">
    <source>
        <dbReference type="EMBL" id="RWR53699.1"/>
    </source>
</evidence>
<dbReference type="Gene3D" id="3.40.50.1440">
    <property type="entry name" value="Tubulin/FtsZ, GTPase domain"/>
    <property type="match status" value="1"/>
</dbReference>
<comment type="subcellular location">
    <subcellularLocation>
        <location evidence="5">Cytoplasm</location>
    </subcellularLocation>
    <text evidence="5">Assembles at midcell at the inner surface of the cytoplasmic membrane.</text>
</comment>
<dbReference type="Pfam" id="PF12327">
    <property type="entry name" value="FtsZ_C"/>
    <property type="match status" value="1"/>
</dbReference>
<evidence type="ECO:0000256" key="8">
    <source>
        <dbReference type="SAM" id="MobiDB-lite"/>
    </source>
</evidence>
<dbReference type="InterPro" id="IPR018316">
    <property type="entry name" value="Tubulin/FtsZ_2-layer-sand-dom"/>
</dbReference>
<dbReference type="GO" id="GO:0000917">
    <property type="term" value="P:division septum assembly"/>
    <property type="evidence" value="ECO:0007669"/>
    <property type="project" value="UniProtKB-KW"/>
</dbReference>
<dbReference type="FunFam" id="3.30.1330.20:FF:000011">
    <property type="entry name" value="Cell division protein FtsZ"/>
    <property type="match status" value="1"/>
</dbReference>
<dbReference type="Proteomes" id="UP000288071">
    <property type="component" value="Unassembled WGS sequence"/>
</dbReference>
<proteinExistence type="inferred from homology"/>